<dbReference type="InterPro" id="IPR004484">
    <property type="entry name" value="CbiA/CobB_synth"/>
</dbReference>
<feature type="domain" description="CobQ/CobB/MinD/ParA nucleotide binding" evidence="8">
    <location>
        <begin position="8"/>
        <end position="192"/>
    </location>
</feature>
<dbReference type="Pfam" id="PF07685">
    <property type="entry name" value="GATase_3"/>
    <property type="match status" value="1"/>
</dbReference>
<dbReference type="SUPFAM" id="SSF52317">
    <property type="entry name" value="Class I glutamine amidotransferase-like"/>
    <property type="match status" value="1"/>
</dbReference>
<dbReference type="NCBIfam" id="NF002204">
    <property type="entry name" value="PRK01077.1"/>
    <property type="match status" value="1"/>
</dbReference>
<gene>
    <name evidence="7" type="primary">cbiA</name>
    <name evidence="10" type="ORF">KZX47_08230</name>
</gene>
<dbReference type="PANTHER" id="PTHR43873:SF1">
    <property type="entry name" value="COBYRINATE A,C-DIAMIDE SYNTHASE"/>
    <property type="match status" value="1"/>
</dbReference>
<keyword evidence="3 7" id="KW-0547">Nucleotide-binding</keyword>
<dbReference type="EC" id="6.3.5.11" evidence="7"/>
<dbReference type="EMBL" id="JAHXRS010000014">
    <property type="protein sequence ID" value="MBW6395132.1"/>
    <property type="molecule type" value="Genomic_DNA"/>
</dbReference>
<name>A0ABS7A075_9DEIN</name>
<evidence type="ECO:0000313" key="10">
    <source>
        <dbReference type="EMBL" id="MBW6395132.1"/>
    </source>
</evidence>
<comment type="function">
    <text evidence="7">Catalyzes the ATP-dependent amidation of the two carboxylate groups at positions a and c of cobyrinate, using either L-glutamine or ammonia as the nitrogen source.</text>
</comment>
<evidence type="ECO:0000256" key="3">
    <source>
        <dbReference type="ARBA" id="ARBA00022741"/>
    </source>
</evidence>
<dbReference type="InterPro" id="IPR029062">
    <property type="entry name" value="Class_I_gatase-like"/>
</dbReference>
<dbReference type="RefSeq" id="WP_135255886.1">
    <property type="nucleotide sequence ID" value="NZ_JAHXRS010000014.1"/>
</dbReference>
<evidence type="ECO:0000256" key="7">
    <source>
        <dbReference type="HAMAP-Rule" id="MF_00027"/>
    </source>
</evidence>
<dbReference type="Gene3D" id="3.40.50.300">
    <property type="entry name" value="P-loop containing nucleotide triphosphate hydrolases"/>
    <property type="match status" value="1"/>
</dbReference>
<comment type="cofactor">
    <cofactor evidence="1 7">
        <name>Mg(2+)</name>
        <dbReference type="ChEBI" id="CHEBI:18420"/>
    </cofactor>
</comment>
<evidence type="ECO:0000256" key="6">
    <source>
        <dbReference type="ARBA" id="ARBA00022962"/>
    </source>
</evidence>
<keyword evidence="5 7" id="KW-0460">Magnesium</keyword>
<keyword evidence="7" id="KW-0169">Cobalamin biosynthesis</keyword>
<reference evidence="10 11" key="1">
    <citation type="submission" date="2021-07" db="EMBL/GenBank/DDBJ databases">
        <title>Thermus aquaticus gen. n. and sp. n., a nonsporulating extreme thermophile.</title>
        <authorList>
            <person name="Hu C.-J."/>
            <person name="Li W.-J."/>
            <person name="Xian W.-D."/>
        </authorList>
    </citation>
    <scope>NUCLEOTIDE SEQUENCE [LARGE SCALE GENOMIC DNA]</scope>
    <source>
        <strain evidence="10 11">SYSU G05001</strain>
    </source>
</reference>
<evidence type="ECO:0000256" key="1">
    <source>
        <dbReference type="ARBA" id="ARBA00001946"/>
    </source>
</evidence>
<feature type="active site" description="Nucleophile" evidence="7">
    <location>
        <position position="323"/>
    </location>
</feature>
<evidence type="ECO:0000256" key="4">
    <source>
        <dbReference type="ARBA" id="ARBA00022840"/>
    </source>
</evidence>
<accession>A0ABS7A075</accession>
<dbReference type="SUPFAM" id="SSF52540">
    <property type="entry name" value="P-loop containing nucleoside triphosphate hydrolases"/>
    <property type="match status" value="1"/>
</dbReference>
<organism evidence="10 11">
    <name type="scientific">Thermus brevis</name>
    <dbReference type="NCBI Taxonomy" id="2862456"/>
    <lineage>
        <taxon>Bacteria</taxon>
        <taxon>Thermotogati</taxon>
        <taxon>Deinococcota</taxon>
        <taxon>Deinococci</taxon>
        <taxon>Thermales</taxon>
        <taxon>Thermaceae</taxon>
        <taxon>Thermus</taxon>
    </lineage>
</organism>
<dbReference type="NCBIfam" id="TIGR00379">
    <property type="entry name" value="cobB"/>
    <property type="match status" value="1"/>
</dbReference>
<protein>
    <recommendedName>
        <fullName evidence="7">Cobyrinate a,c-diamide synthase</fullName>
        <ecNumber evidence="7">6.3.5.11</ecNumber>
    </recommendedName>
    <alternativeName>
        <fullName evidence="7">Cobyrinic acid a,c-diamide synthetase</fullName>
    </alternativeName>
</protein>
<keyword evidence="2 7" id="KW-0436">Ligase</keyword>
<dbReference type="Pfam" id="PF01656">
    <property type="entry name" value="CbiA"/>
    <property type="match status" value="1"/>
</dbReference>
<feature type="domain" description="CobB/CobQ-like glutamine amidotransferase" evidence="9">
    <location>
        <begin position="244"/>
        <end position="422"/>
    </location>
</feature>
<dbReference type="PANTHER" id="PTHR43873">
    <property type="entry name" value="COBYRINATE A,C-DIAMIDE SYNTHASE"/>
    <property type="match status" value="1"/>
</dbReference>
<keyword evidence="4 7" id="KW-0067">ATP-binding</keyword>
<evidence type="ECO:0000259" key="9">
    <source>
        <dbReference type="Pfam" id="PF07685"/>
    </source>
</evidence>
<comment type="domain">
    <text evidence="7">Comprises of two domains. The C-terminal domain contains the binding site for glutamine and catalyzes the hydrolysis of this substrate to glutamate and ammonia. The N-terminal domain is anticipated to bind ATP and cobyrinate and catalyzes the ultimate synthesis of the diamide product. The ammonia produced via the glutaminase domain is probably translocated to the adjacent domain via a molecular tunnel, where it reacts with an activated intermediate.</text>
</comment>
<comment type="caution">
    <text evidence="10">The sequence shown here is derived from an EMBL/GenBank/DDBJ whole genome shotgun (WGS) entry which is preliminary data.</text>
</comment>
<dbReference type="InterPro" id="IPR002586">
    <property type="entry name" value="CobQ/CobB/MinD/ParA_Nub-bd_dom"/>
</dbReference>
<dbReference type="CDD" id="cd03130">
    <property type="entry name" value="GATase1_CobB"/>
    <property type="match status" value="1"/>
</dbReference>
<comment type="catalytic activity">
    <reaction evidence="7">
        <text>cob(II)yrinate + 2 L-glutamine + 2 ATP + 2 H2O = cob(II)yrinate a,c diamide + 2 L-glutamate + 2 ADP + 2 phosphate + 2 H(+)</text>
        <dbReference type="Rhea" id="RHEA:26289"/>
        <dbReference type="ChEBI" id="CHEBI:15377"/>
        <dbReference type="ChEBI" id="CHEBI:15378"/>
        <dbReference type="ChEBI" id="CHEBI:29985"/>
        <dbReference type="ChEBI" id="CHEBI:30616"/>
        <dbReference type="ChEBI" id="CHEBI:43474"/>
        <dbReference type="ChEBI" id="CHEBI:58359"/>
        <dbReference type="ChEBI" id="CHEBI:58537"/>
        <dbReference type="ChEBI" id="CHEBI:58894"/>
        <dbReference type="ChEBI" id="CHEBI:456216"/>
        <dbReference type="EC" id="6.3.5.11"/>
    </reaction>
</comment>
<dbReference type="PROSITE" id="PS51274">
    <property type="entry name" value="GATASE_COBBQ"/>
    <property type="match status" value="1"/>
</dbReference>
<sequence length="445" mass="48214">MVRLPRLVLAAPHSGAGKTTVALALLQALGERGLRVQPFKVGPDYVDPSHLEVASGRRVYNLDGFFLDETGLLSLFQHGAKGADLALVEGVMGLFDGKDPLGQVGSTAQVAKLLKAPVALVVDASGMAGSIVPLVQGFRNFDPGVQVVGVFANRVGSPRHAELIREALGQVGLPLLGWLPQDPLLEIPERHLGLVLAGEIRPPLAALRRAFQVDLEAVLRLATSALPLPEAPPFLPEGRPAWVRVAYAWDQAFRFYYPESLELLEAMGAELVPFSPIGDSALPEAEAILLGGGYPELFAEQLAENRAMREAIRRFPGPVVAECGGYMYLSQGLWVGEDFFPMVGLVPGEAHMAERPILGYRQVEALRDNPVAKKGEAFKGHEFHYARMEFSPSPAWRRVGGEEVEGYTDGRILGSFVHLYLPARPEGAGRFLALAHGKAKLRRPR</sequence>
<evidence type="ECO:0000256" key="2">
    <source>
        <dbReference type="ARBA" id="ARBA00022598"/>
    </source>
</evidence>
<proteinExistence type="inferred from homology"/>
<evidence type="ECO:0000256" key="5">
    <source>
        <dbReference type="ARBA" id="ARBA00022842"/>
    </source>
</evidence>
<comment type="miscellaneous">
    <text evidence="7">The a and c carboxylates of cobyrinate are activated for nucleophilic attack via formation of a phosphorylated intermediate by ATP. CbiA catalyzes first the amidation of the c-carboxylate, and then that of the a-carboxylate.</text>
</comment>
<comment type="pathway">
    <text evidence="7">Cofactor biosynthesis; adenosylcobalamin biosynthesis; cob(II)yrinate a,c-diamide from sirohydrochlorin (anaerobic route): step 10/10.</text>
</comment>
<keyword evidence="6 7" id="KW-0315">Glutamine amidotransferase</keyword>
<dbReference type="InterPro" id="IPR027417">
    <property type="entry name" value="P-loop_NTPase"/>
</dbReference>
<dbReference type="HAMAP" id="MF_00027">
    <property type="entry name" value="CobB_CbiA"/>
    <property type="match status" value="1"/>
</dbReference>
<feature type="site" description="Increases nucleophilicity of active site Cys" evidence="7">
    <location>
        <position position="418"/>
    </location>
</feature>
<comment type="similarity">
    <text evidence="7">Belongs to the CobB/CbiA family.</text>
</comment>
<evidence type="ECO:0000259" key="8">
    <source>
        <dbReference type="Pfam" id="PF01656"/>
    </source>
</evidence>
<dbReference type="Proteomes" id="UP000724268">
    <property type="component" value="Unassembled WGS sequence"/>
</dbReference>
<evidence type="ECO:0000313" key="11">
    <source>
        <dbReference type="Proteomes" id="UP000724268"/>
    </source>
</evidence>
<keyword evidence="11" id="KW-1185">Reference proteome</keyword>
<dbReference type="CDD" id="cd05388">
    <property type="entry name" value="CobB_N"/>
    <property type="match status" value="1"/>
</dbReference>
<dbReference type="InterPro" id="IPR011698">
    <property type="entry name" value="GATase_3"/>
</dbReference>